<dbReference type="PANTHER" id="PTHR33908:SF11">
    <property type="entry name" value="MEMBRANE PROTEIN"/>
    <property type="match status" value="1"/>
</dbReference>
<keyword evidence="6 8" id="KW-1133">Transmembrane helix</keyword>
<organism evidence="10 11">
    <name type="scientific">Ectothiorhodospira magna</name>
    <dbReference type="NCBI Taxonomy" id="867345"/>
    <lineage>
        <taxon>Bacteria</taxon>
        <taxon>Pseudomonadati</taxon>
        <taxon>Pseudomonadota</taxon>
        <taxon>Gammaproteobacteria</taxon>
        <taxon>Chromatiales</taxon>
        <taxon>Ectothiorhodospiraceae</taxon>
        <taxon>Ectothiorhodospira</taxon>
    </lineage>
</organism>
<feature type="transmembrane region" description="Helical" evidence="8">
    <location>
        <begin position="204"/>
        <end position="223"/>
    </location>
</feature>
<proteinExistence type="predicted"/>
<keyword evidence="11" id="KW-1185">Reference proteome</keyword>
<dbReference type="Proteomes" id="UP000199496">
    <property type="component" value="Unassembled WGS sequence"/>
</dbReference>
<feature type="transmembrane region" description="Helical" evidence="8">
    <location>
        <begin position="290"/>
        <end position="310"/>
    </location>
</feature>
<evidence type="ECO:0000313" key="11">
    <source>
        <dbReference type="Proteomes" id="UP000199496"/>
    </source>
</evidence>
<dbReference type="GO" id="GO:0005886">
    <property type="term" value="C:plasma membrane"/>
    <property type="evidence" value="ECO:0007669"/>
    <property type="project" value="UniProtKB-SubCell"/>
</dbReference>
<dbReference type="InterPro" id="IPR050297">
    <property type="entry name" value="LipidA_mod_glycosyltrf_83"/>
</dbReference>
<keyword evidence="7 8" id="KW-0472">Membrane</keyword>
<feature type="transmembrane region" description="Helical" evidence="8">
    <location>
        <begin position="316"/>
        <end position="337"/>
    </location>
</feature>
<feature type="transmembrane region" description="Helical" evidence="8">
    <location>
        <begin position="157"/>
        <end position="173"/>
    </location>
</feature>
<evidence type="ECO:0000313" key="10">
    <source>
        <dbReference type="EMBL" id="SEQ27486.1"/>
    </source>
</evidence>
<comment type="subcellular location">
    <subcellularLocation>
        <location evidence="1">Cell membrane</location>
        <topology evidence="1">Multi-pass membrane protein</topology>
    </subcellularLocation>
</comment>
<evidence type="ECO:0000256" key="5">
    <source>
        <dbReference type="ARBA" id="ARBA00022692"/>
    </source>
</evidence>
<evidence type="ECO:0000256" key="1">
    <source>
        <dbReference type="ARBA" id="ARBA00004651"/>
    </source>
</evidence>
<gene>
    <name evidence="10" type="ORF">SAMN05421693_12248</name>
</gene>
<reference evidence="10 11" key="1">
    <citation type="submission" date="2016-10" db="EMBL/GenBank/DDBJ databases">
        <authorList>
            <person name="de Groot N.N."/>
        </authorList>
    </citation>
    <scope>NUCLEOTIDE SEQUENCE [LARGE SCALE GENOMIC DNA]</scope>
    <source>
        <strain evidence="10 11">B7-7</strain>
    </source>
</reference>
<keyword evidence="2" id="KW-1003">Cell membrane</keyword>
<dbReference type="EMBL" id="FOFO01000022">
    <property type="protein sequence ID" value="SEQ27486.1"/>
    <property type="molecule type" value="Genomic_DNA"/>
</dbReference>
<dbReference type="InterPro" id="IPR038731">
    <property type="entry name" value="RgtA/B/C-like"/>
</dbReference>
<evidence type="ECO:0000256" key="3">
    <source>
        <dbReference type="ARBA" id="ARBA00022676"/>
    </source>
</evidence>
<evidence type="ECO:0000259" key="9">
    <source>
        <dbReference type="Pfam" id="PF13231"/>
    </source>
</evidence>
<dbReference type="RefSeq" id="WP_238375942.1">
    <property type="nucleotide sequence ID" value="NZ_FOFO01000022.1"/>
</dbReference>
<dbReference type="Pfam" id="PF13231">
    <property type="entry name" value="PMT_2"/>
    <property type="match status" value="1"/>
</dbReference>
<evidence type="ECO:0000256" key="8">
    <source>
        <dbReference type="SAM" id="Phobius"/>
    </source>
</evidence>
<dbReference type="GO" id="GO:0009103">
    <property type="term" value="P:lipopolysaccharide biosynthetic process"/>
    <property type="evidence" value="ECO:0007669"/>
    <property type="project" value="UniProtKB-ARBA"/>
</dbReference>
<accession>A0A1H9EP02</accession>
<evidence type="ECO:0000256" key="2">
    <source>
        <dbReference type="ARBA" id="ARBA00022475"/>
    </source>
</evidence>
<dbReference type="GO" id="GO:0016763">
    <property type="term" value="F:pentosyltransferase activity"/>
    <property type="evidence" value="ECO:0007669"/>
    <property type="project" value="TreeGrafter"/>
</dbReference>
<feature type="transmembrane region" description="Helical" evidence="8">
    <location>
        <begin position="12"/>
        <end position="31"/>
    </location>
</feature>
<keyword evidence="5 8" id="KW-0812">Transmembrane</keyword>
<evidence type="ECO:0000256" key="6">
    <source>
        <dbReference type="ARBA" id="ARBA00022989"/>
    </source>
</evidence>
<evidence type="ECO:0000256" key="7">
    <source>
        <dbReference type="ARBA" id="ARBA00023136"/>
    </source>
</evidence>
<protein>
    <submittedName>
        <fullName evidence="10">Dolichyl-phosphate-mannose-protein mannosyltransferase</fullName>
    </submittedName>
</protein>
<keyword evidence="4 10" id="KW-0808">Transferase</keyword>
<name>A0A1H9EP02_9GAMM</name>
<feature type="transmembrane region" description="Helical" evidence="8">
    <location>
        <begin position="344"/>
        <end position="362"/>
    </location>
</feature>
<feature type="domain" description="Glycosyltransferase RgtA/B/C/D-like" evidence="9">
    <location>
        <begin position="60"/>
        <end position="221"/>
    </location>
</feature>
<feature type="transmembrane region" description="Helical" evidence="8">
    <location>
        <begin position="79"/>
        <end position="101"/>
    </location>
</feature>
<evidence type="ECO:0000256" key="4">
    <source>
        <dbReference type="ARBA" id="ARBA00022679"/>
    </source>
</evidence>
<dbReference type="PANTHER" id="PTHR33908">
    <property type="entry name" value="MANNOSYLTRANSFERASE YKCB-RELATED"/>
    <property type="match status" value="1"/>
</dbReference>
<dbReference type="AlphaFoldDB" id="A0A1H9EP02"/>
<sequence length="383" mass="42638">MDKGAMGEPHRHWGFWLLLGLGVYFTLHVIVRATGSAVLALDEAEQVIVTQWWLAGYSGQPPLYAWLQAVAFRVLGMDLWALSLVKNTLLFLTWLFVFLSARRLLGDVRLAVLATLSLFLIPQMAWESQRDLTHSVMVTTVAAASFYAMLRWLDRPHVGHYLLIGLLFGLGVLSKYNFLVFAAAAGLALLSCARGRSLLLHPRILWSALVALLVILPHALWVWHSRDLGTQSLDKLDFGGGFWPWSGLGSLVLAVLGFLALLLLVMGAVFRRDFFHALFKRRGGPAAFPIHRYFWILLGLLVLMALLGVSHFKDRWMLPLLLVFPLFVFAMMGTAALTRARVRAYLSVCLLVPVLVLVVMALRVQTWPVLSPSIGMSTPLTSG</sequence>
<feature type="transmembrane region" description="Helical" evidence="8">
    <location>
        <begin position="243"/>
        <end position="270"/>
    </location>
</feature>
<dbReference type="STRING" id="867345.SAMN05421693_12248"/>
<keyword evidence="3 10" id="KW-0328">Glycosyltransferase</keyword>
<feature type="transmembrane region" description="Helical" evidence="8">
    <location>
        <begin position="108"/>
        <end position="126"/>
    </location>
</feature>